<accession>A0ABU9MUJ3</accession>
<comment type="caution">
    <text evidence="1">The sequence shown here is derived from an EMBL/GenBank/DDBJ whole genome shotgun (WGS) entry which is preliminary data.</text>
</comment>
<dbReference type="EMBL" id="JBCGBG010000010">
    <property type="protein sequence ID" value="MEL7698325.1"/>
    <property type="molecule type" value="Genomic_DNA"/>
</dbReference>
<keyword evidence="2" id="KW-1185">Reference proteome</keyword>
<dbReference type="RefSeq" id="WP_031378068.1">
    <property type="nucleotide sequence ID" value="NZ_JBCGBG010000010.1"/>
</dbReference>
<proteinExistence type="predicted"/>
<name>A0ABU9MUJ3_9GAMM</name>
<sequence>MTTQKRLAEALKNPLKAGYVTWTGHVMTEAECRSYNLYTAEAARPWISEQTREYLLDQRHRYFVLISEEQEGSPLR</sequence>
<organism evidence="1 2">
    <name type="scientific">Pantoea brenneri</name>
    <dbReference type="NCBI Taxonomy" id="472694"/>
    <lineage>
        <taxon>Bacteria</taxon>
        <taxon>Pseudomonadati</taxon>
        <taxon>Pseudomonadota</taxon>
        <taxon>Gammaproteobacteria</taxon>
        <taxon>Enterobacterales</taxon>
        <taxon>Erwiniaceae</taxon>
        <taxon>Pantoea</taxon>
    </lineage>
</organism>
<dbReference type="Proteomes" id="UP001468095">
    <property type="component" value="Unassembled WGS sequence"/>
</dbReference>
<reference evidence="1 2" key="1">
    <citation type="submission" date="2024-04" db="EMBL/GenBank/DDBJ databases">
        <authorList>
            <person name="Suleimanova A.D."/>
            <person name="Pudova D.S."/>
            <person name="Shagimardanova E.I."/>
            <person name="Sharipova M.R."/>
        </authorList>
    </citation>
    <scope>NUCLEOTIDE SEQUENCE [LARGE SCALE GENOMIC DNA]</scope>
    <source>
        <strain evidence="1 2">3.1</strain>
    </source>
</reference>
<evidence type="ECO:0000313" key="1">
    <source>
        <dbReference type="EMBL" id="MEL7698325.1"/>
    </source>
</evidence>
<protein>
    <submittedName>
        <fullName evidence="1">Uncharacterized protein</fullName>
    </submittedName>
</protein>
<evidence type="ECO:0000313" key="2">
    <source>
        <dbReference type="Proteomes" id="UP001468095"/>
    </source>
</evidence>
<gene>
    <name evidence="1" type="ORF">AABB92_22035</name>
</gene>